<evidence type="ECO:0000256" key="1">
    <source>
        <dbReference type="SAM" id="MobiDB-lite"/>
    </source>
</evidence>
<reference evidence="2" key="1">
    <citation type="journal article" date="2015" name="Nature">
        <title>Complex archaea that bridge the gap between prokaryotes and eukaryotes.</title>
        <authorList>
            <person name="Spang A."/>
            <person name="Saw J.H."/>
            <person name="Jorgensen S.L."/>
            <person name="Zaremba-Niedzwiedzka K."/>
            <person name="Martijn J."/>
            <person name="Lind A.E."/>
            <person name="van Eijk R."/>
            <person name="Schleper C."/>
            <person name="Guy L."/>
            <person name="Ettema T.J."/>
        </authorList>
    </citation>
    <scope>NUCLEOTIDE SEQUENCE</scope>
</reference>
<feature type="region of interest" description="Disordered" evidence="1">
    <location>
        <begin position="1340"/>
        <end position="1360"/>
    </location>
</feature>
<protein>
    <submittedName>
        <fullName evidence="2">Uncharacterized protein</fullName>
    </submittedName>
</protein>
<organism evidence="2">
    <name type="scientific">marine sediment metagenome</name>
    <dbReference type="NCBI Taxonomy" id="412755"/>
    <lineage>
        <taxon>unclassified sequences</taxon>
        <taxon>metagenomes</taxon>
        <taxon>ecological metagenomes</taxon>
    </lineage>
</organism>
<dbReference type="EMBL" id="LAZR01000285">
    <property type="protein sequence ID" value="KKN77070.1"/>
    <property type="molecule type" value="Genomic_DNA"/>
</dbReference>
<name>A0A0F9T752_9ZZZZ</name>
<proteinExistence type="predicted"/>
<gene>
    <name evidence="2" type="ORF">LCGC14_0364090</name>
</gene>
<comment type="caution">
    <text evidence="2">The sequence shown here is derived from an EMBL/GenBank/DDBJ whole genome shotgun (WGS) entry which is preliminary data.</text>
</comment>
<accession>A0A0F9T752</accession>
<sequence>MRDPIIEDIAQKFAQGYDVLELPEDREKAKRLFAEQIGQRRSELNSFEVLLRTGDIIGEDMTSFLNQTPTIDPISREQAIAQVEDAKKGVPWYRRGLAKAAAGAEWWQENVSQPSAAIAIAGAAKVIPGQNSFDTRLEKARQRITAGKSIEDKSNRIRDYIEAATEAYRETDAVWGLKGALELLVDPLNLVGLGIPGKAMKALPLLRPLLFPIHVIDRTPDVVVRKIIGGGTTVAKQIPGLKQLTTPHFTTQVKEVERRVRATVDGRFGPALLADGVAKDTAEKLGNLSLFPEDGSPYSLRNVFNHIEQTFADSPNGLEKWTKFHDDLQALTPADASASLSGFVSSLELKAITKGGRKLSGEVIEGTIRQRRAKTIGSLLEKLAIDETVAQGVAEAIDDKIFLLWDNIWLKKVEPMIIRPWAVSALAFTGFFPMNMVEDIAVSTLGMGGLGKRGWNDAEFKWLTAGLNDVPIDLFNAEVQQRILLDTGPNLYNNAVDEPGVIKKIFKKAVLWPVTLSSKAGWAIRRSALTNRYFKEFDGALREAGADIIPEINAMRDFMQTEVPQGLEHLRDEISMKVWAAVSTGNPQVIRDLKKTMTSSTILRKSQMDILLKNPDVPTDVRRAFTDVLKDDVITADNVEEVMAKVRTRLFDYHKFSAASIRDTFQDILRSIPQRPPRSAAEATGMLRMFQQAFDDLTQLPREINAHARLRAKGLSPTERSKILDEGFETIDVEIGGARKELEEILVKARPDIERLIVENAGTPLKKGAAIQAIDDIFGGYRGISENLRNTWTNYRTQKEALFAGTPREERGNWFWNELEDIGIESWSAEYSSRAQAATRIRDGWNQIFDMLPRDLTPKDRELVRRGLDSSINAVDADINKIRMSIDDATAALDANPTGPLADQKRQRISTLSDSLAVNKRQLNELVTKMEKFTKVRPRNATPQALRDIDRNLKLMQASIPEAQSHDLFQHTSEILDDIAELQAHRDEVFQSFIPAILKPEWESLKAQRLNLVRLAAEEPTTLGQQSIKRQQTQLTTKIKRFRDRIERGEAAQEVENVTGITRRSMTQTAERLIDEGGAPTTIEEMIERVEALADAGDEAALSFRNNLEKGTTTFAEPDIVAAIETQPVIHPKRPLTKANSETILERTLAEGGSITSLTGQDAKVLAAEGKIGRYLVGAFPDLEVRIPLSEASSDLIRQFTQEHVELLRKRNHYVGTFVDEEALVLDVSVSVEERNSAMRLSKLKNQDSIFDAVSGEVLPTEEIATPFVAGRQQVYEELYSRVVQISEAPILSPDKLDILLQAKTNDLLPTPILNELIEEGLIEPITRLKNGKRRVKVTESGEDALQTRSPDRDIDGLTADMPPVVRELDTVVETQMATVEGMADDMVRLWDNPPLRTDQESALGSSFDRIADYMDQRPVLNDAIQVARQVGMKRAVTNYNRWFVNYDNRSTLDYVMQRFVPFWMYESRRWPRLASLAAKRPVLAKSIMLSGGDWDYGYTPVPGGFEFNPMKGTAAGATRRTLARDFPELQSGYRGTIEQGFDWFARGGVYFNPLVTSAVNLLQGEPAAIPPPPVSLILHGMAAAGVSLPSGLRELAFDSRYSQFLIDQVIADKFGANPVETRHLAENGDEKAISRLYLAEKEAALRMIAINQSSVLRYRPESKRDFIESTNEAIERIAGIPQDVMRDAQKLGITYYEITAISGPQHRAIREASTNFDAFIGASIALRPLEEQRILRKITAFWQAIETQREENLEARQTLSDRFKQGFVSGPDFLDERSALARERGAIFKAVSALPEFIEVPIGLEARLAHIKKYGKPSPLVSPIDEALEQYYSISAEDSMDPRTGDIDWGEYFDKREDVLNQYDEPIRSIMQSEIRRAETESERLLEVASPLMREYFGIRSGVMDEIEQVNPIVAEAYAEYRRLMNFVQRASTPQEKQFLTNQARSILSTNPQLSMAEAIIRQTRRRMRAENPDMERVYQLFIARPGSIPPPGVPQRRRGRTGSFGSFGSFGAFGSR</sequence>
<evidence type="ECO:0000313" key="2">
    <source>
        <dbReference type="EMBL" id="KKN77070.1"/>
    </source>
</evidence>